<dbReference type="PANTHER" id="PTHR40047">
    <property type="entry name" value="UPF0703 PROTEIN YCGQ"/>
    <property type="match status" value="1"/>
</dbReference>
<feature type="transmembrane region" description="Helical" evidence="1">
    <location>
        <begin position="38"/>
        <end position="60"/>
    </location>
</feature>
<dbReference type="EMBL" id="RBIL01000002">
    <property type="protein sequence ID" value="RKQ87133.1"/>
    <property type="molecule type" value="Genomic_DNA"/>
</dbReference>
<comment type="caution">
    <text evidence="3">The sequence shown here is derived from an EMBL/GenBank/DDBJ whole genome shotgun (WGS) entry which is preliminary data.</text>
</comment>
<sequence>MRWDWTRTLRAVAIAAWGVFFIYLWVSGRATTYIGPKTWWVVSLGALTLPLVALAYLWGARGHKRAPSVRELGANGLLVAPILLTLMVPAPSLGALAVENKRTKNVAAPLETAIEGDVRLYEIAWAAESKEYADYNELGEGTPVDFVAFVSKQLDGNGELEVSRFMVGCCAADANAFSAKVTGAPNLPVDTWVHVKGTLIGTPGTDLKVSASAVTEVAQPSNPYS</sequence>
<keyword evidence="1" id="KW-0812">Transmembrane</keyword>
<evidence type="ECO:0000256" key="1">
    <source>
        <dbReference type="SAM" id="Phobius"/>
    </source>
</evidence>
<accession>A0A660L5D5</accession>
<dbReference type="OrthoDB" id="359029at2"/>
<dbReference type="InterPro" id="IPR015402">
    <property type="entry name" value="DUF1980"/>
</dbReference>
<dbReference type="RefSeq" id="WP_121255427.1">
    <property type="nucleotide sequence ID" value="NZ_RBIL01000002.1"/>
</dbReference>
<evidence type="ECO:0000259" key="2">
    <source>
        <dbReference type="Pfam" id="PF21537"/>
    </source>
</evidence>
<keyword evidence="1" id="KW-1133">Transmembrane helix</keyword>
<dbReference type="InterPro" id="IPR052955">
    <property type="entry name" value="UPF0703_membrane_permease"/>
</dbReference>
<feature type="domain" description="DUF1980" evidence="2">
    <location>
        <begin position="140"/>
        <end position="224"/>
    </location>
</feature>
<dbReference type="Proteomes" id="UP000278962">
    <property type="component" value="Unassembled WGS sequence"/>
</dbReference>
<feature type="transmembrane region" description="Helical" evidence="1">
    <location>
        <begin position="72"/>
        <end position="98"/>
    </location>
</feature>
<reference evidence="3 4" key="1">
    <citation type="submission" date="2018-10" db="EMBL/GenBank/DDBJ databases">
        <title>Genomic Encyclopedia of Archaeal and Bacterial Type Strains, Phase II (KMG-II): from individual species to whole genera.</title>
        <authorList>
            <person name="Goeker M."/>
        </authorList>
    </citation>
    <scope>NUCLEOTIDE SEQUENCE [LARGE SCALE GENOMIC DNA]</scope>
    <source>
        <strain evidence="3 4">DSM 14954</strain>
    </source>
</reference>
<dbReference type="AlphaFoldDB" id="A0A660L5D5"/>
<keyword evidence="4" id="KW-1185">Reference proteome</keyword>
<evidence type="ECO:0000313" key="4">
    <source>
        <dbReference type="Proteomes" id="UP000278962"/>
    </source>
</evidence>
<proteinExistence type="predicted"/>
<feature type="transmembrane region" description="Helical" evidence="1">
    <location>
        <begin position="7"/>
        <end position="26"/>
    </location>
</feature>
<keyword evidence="1" id="KW-0472">Membrane</keyword>
<dbReference type="InterPro" id="IPR048447">
    <property type="entry name" value="DUF1980_C"/>
</dbReference>
<organism evidence="3 4">
    <name type="scientific">Solirubrobacter pauli</name>
    <dbReference type="NCBI Taxonomy" id="166793"/>
    <lineage>
        <taxon>Bacteria</taxon>
        <taxon>Bacillati</taxon>
        <taxon>Actinomycetota</taxon>
        <taxon>Thermoleophilia</taxon>
        <taxon>Solirubrobacterales</taxon>
        <taxon>Solirubrobacteraceae</taxon>
        <taxon>Solirubrobacter</taxon>
    </lineage>
</organism>
<evidence type="ECO:0000313" key="3">
    <source>
        <dbReference type="EMBL" id="RKQ87133.1"/>
    </source>
</evidence>
<dbReference type="PANTHER" id="PTHR40047:SF1">
    <property type="entry name" value="UPF0703 PROTEIN YCGQ"/>
    <property type="match status" value="1"/>
</dbReference>
<name>A0A660L5D5_9ACTN</name>
<gene>
    <name evidence="3" type="ORF">C8N24_5153</name>
</gene>
<dbReference type="Pfam" id="PF21537">
    <property type="entry name" value="DUF1980_C"/>
    <property type="match status" value="1"/>
</dbReference>
<dbReference type="NCBIfam" id="TIGR03943">
    <property type="entry name" value="TIGR03943 family putative permease subunit"/>
    <property type="match status" value="1"/>
</dbReference>
<protein>
    <submittedName>
        <fullName evidence="3">Putative repeat protein (TIGR03943 family)</fullName>
    </submittedName>
</protein>